<evidence type="ECO:0000256" key="7">
    <source>
        <dbReference type="SAM" id="Phobius"/>
    </source>
</evidence>
<dbReference type="AlphaFoldDB" id="A0A5B8MP49"/>
<dbReference type="Gene3D" id="1.20.1250.20">
    <property type="entry name" value="MFS general substrate transporter like domains"/>
    <property type="match status" value="1"/>
</dbReference>
<dbReference type="SUPFAM" id="SSF103473">
    <property type="entry name" value="MFS general substrate transporter"/>
    <property type="match status" value="1"/>
</dbReference>
<dbReference type="InterPro" id="IPR020846">
    <property type="entry name" value="MFS_dom"/>
</dbReference>
<feature type="transmembrane region" description="Helical" evidence="7">
    <location>
        <begin position="323"/>
        <end position="340"/>
    </location>
</feature>
<keyword evidence="4 7" id="KW-1133">Transmembrane helix</keyword>
<feature type="compositionally biased region" description="Basic and acidic residues" evidence="6">
    <location>
        <begin position="7"/>
        <end position="20"/>
    </location>
</feature>
<dbReference type="InterPro" id="IPR005828">
    <property type="entry name" value="MFS_sugar_transport-like"/>
</dbReference>
<evidence type="ECO:0000313" key="9">
    <source>
        <dbReference type="EMBL" id="QDZ22269.1"/>
    </source>
</evidence>
<feature type="region of interest" description="Disordered" evidence="6">
    <location>
        <begin position="280"/>
        <end position="301"/>
    </location>
</feature>
<reference evidence="9 10" key="1">
    <citation type="submission" date="2018-07" db="EMBL/GenBank/DDBJ databases">
        <title>The complete nuclear genome of the prasinophyte Chloropicon primus (CCMP1205).</title>
        <authorList>
            <person name="Pombert J.-F."/>
            <person name="Otis C."/>
            <person name="Turmel M."/>
            <person name="Lemieux C."/>
        </authorList>
    </citation>
    <scope>NUCLEOTIDE SEQUENCE [LARGE SCALE GENOMIC DNA]</scope>
    <source>
        <strain evidence="9 10">CCMP1205</strain>
    </source>
</reference>
<feature type="transmembrane region" description="Helical" evidence="7">
    <location>
        <begin position="387"/>
        <end position="408"/>
    </location>
</feature>
<evidence type="ECO:0000259" key="8">
    <source>
        <dbReference type="PROSITE" id="PS50850"/>
    </source>
</evidence>
<feature type="transmembrane region" description="Helical" evidence="7">
    <location>
        <begin position="73"/>
        <end position="98"/>
    </location>
</feature>
<evidence type="ECO:0000256" key="5">
    <source>
        <dbReference type="ARBA" id="ARBA00023136"/>
    </source>
</evidence>
<keyword evidence="3 7" id="KW-0812">Transmembrane</keyword>
<keyword evidence="2" id="KW-0813">Transport</keyword>
<dbReference type="GO" id="GO:0016020">
    <property type="term" value="C:membrane"/>
    <property type="evidence" value="ECO:0007669"/>
    <property type="project" value="UniProtKB-SubCell"/>
</dbReference>
<dbReference type="Proteomes" id="UP000316726">
    <property type="component" value="Chromosome 7"/>
</dbReference>
<proteinExistence type="predicted"/>
<evidence type="ECO:0000256" key="4">
    <source>
        <dbReference type="ARBA" id="ARBA00022989"/>
    </source>
</evidence>
<dbReference type="PROSITE" id="PS50850">
    <property type="entry name" value="MFS"/>
    <property type="match status" value="1"/>
</dbReference>
<dbReference type="EMBL" id="CP031040">
    <property type="protein sequence ID" value="QDZ22269.1"/>
    <property type="molecule type" value="Genomic_DNA"/>
</dbReference>
<feature type="transmembrane region" description="Helical" evidence="7">
    <location>
        <begin position="226"/>
        <end position="245"/>
    </location>
</feature>
<feature type="transmembrane region" description="Helical" evidence="7">
    <location>
        <begin position="479"/>
        <end position="498"/>
    </location>
</feature>
<sequence>MSGGELKAVEPEEEVQRDTVRLLSGANGSSSEKYVLEDDEDEESKLDEWGLDGRYTFDHAVEHMGFGRFHWKLLMLCGVGYFAEITELVIVGFVAPAIEKDMGLSTVEYGLLGSSSFIGMAAGAVFWGYISDRFGRLISFSLTVWMTFIGGFLSAFSPNYPILFTLRFLAAFGIGGMLPVDYTIFLEFLPAKKRGSHIVLVGAVGVIPALFVSAIVAYSFSGKEDIKWRWVLGIVSIPVGIMAVLRRHVPESPRYHLAIGEVDKAQSILEKVAETNGVPLPRGKLAPLRKKGSSGESESSTSMHGKISLLFKGDILRATTPRLWLMWFLTQFSSSGMVFALPKIFDETFSVSKKRIALDLLWGVFGLIPGLTIAYFVVERSRKYSLAAYYVAAGASVFMFMLTTMGFLKNEFLAIVMSILLRGSMEGCFSLLNCTSVEAYPTLVRASGLGNAQIFDHIAGAMSPLFFSIFNDNTRLRPIAITVYAVAYLAAFVPTVTLPMDYVGLAIKD</sequence>
<dbReference type="PANTHER" id="PTHR23511">
    <property type="entry name" value="SYNAPTIC VESICLE GLYCOPROTEIN 2"/>
    <property type="match status" value="1"/>
</dbReference>
<accession>A0A5B8MP49</accession>
<feature type="transmembrane region" description="Helical" evidence="7">
    <location>
        <begin position="110"/>
        <end position="130"/>
    </location>
</feature>
<gene>
    <name evidence="9" type="ORF">A3770_07p47870</name>
</gene>
<dbReference type="InterPro" id="IPR036259">
    <property type="entry name" value="MFS_trans_sf"/>
</dbReference>
<dbReference type="PANTHER" id="PTHR23511:SF5">
    <property type="entry name" value="MAJOR FACILITATOR-TYPE TRANSPORTER HXNZ-RELATED"/>
    <property type="match status" value="1"/>
</dbReference>
<evidence type="ECO:0000256" key="2">
    <source>
        <dbReference type="ARBA" id="ARBA00022448"/>
    </source>
</evidence>
<dbReference type="Pfam" id="PF00083">
    <property type="entry name" value="Sugar_tr"/>
    <property type="match status" value="1"/>
</dbReference>
<dbReference type="CDD" id="cd17316">
    <property type="entry name" value="MFS_SV2_like"/>
    <property type="match status" value="1"/>
</dbReference>
<evidence type="ECO:0000313" key="10">
    <source>
        <dbReference type="Proteomes" id="UP000316726"/>
    </source>
</evidence>
<protein>
    <submittedName>
        <fullName evidence="9">MFS general substrate transporter</fullName>
    </submittedName>
</protein>
<evidence type="ECO:0000256" key="6">
    <source>
        <dbReference type="SAM" id="MobiDB-lite"/>
    </source>
</evidence>
<feature type="transmembrane region" description="Helical" evidence="7">
    <location>
        <begin position="198"/>
        <end position="220"/>
    </location>
</feature>
<evidence type="ECO:0000256" key="3">
    <source>
        <dbReference type="ARBA" id="ARBA00022692"/>
    </source>
</evidence>
<feature type="region of interest" description="Disordered" evidence="6">
    <location>
        <begin position="1"/>
        <end position="41"/>
    </location>
</feature>
<keyword evidence="5 7" id="KW-0472">Membrane</keyword>
<keyword evidence="10" id="KW-1185">Reference proteome</keyword>
<comment type="subcellular location">
    <subcellularLocation>
        <location evidence="1">Membrane</location>
        <topology evidence="1">Multi-pass membrane protein</topology>
    </subcellularLocation>
</comment>
<feature type="transmembrane region" description="Helical" evidence="7">
    <location>
        <begin position="162"/>
        <end position="186"/>
    </location>
</feature>
<dbReference type="GO" id="GO:0022857">
    <property type="term" value="F:transmembrane transporter activity"/>
    <property type="evidence" value="ECO:0007669"/>
    <property type="project" value="InterPro"/>
</dbReference>
<feature type="domain" description="Major facilitator superfamily (MFS) profile" evidence="8">
    <location>
        <begin position="73"/>
        <end position="503"/>
    </location>
</feature>
<feature type="transmembrane region" description="Helical" evidence="7">
    <location>
        <begin position="360"/>
        <end position="378"/>
    </location>
</feature>
<evidence type="ECO:0000256" key="1">
    <source>
        <dbReference type="ARBA" id="ARBA00004141"/>
    </source>
</evidence>
<name>A0A5B8MP49_9CHLO</name>
<organism evidence="9 10">
    <name type="scientific">Chloropicon primus</name>
    <dbReference type="NCBI Taxonomy" id="1764295"/>
    <lineage>
        <taxon>Eukaryota</taxon>
        <taxon>Viridiplantae</taxon>
        <taxon>Chlorophyta</taxon>
        <taxon>Chloropicophyceae</taxon>
        <taxon>Chloropicales</taxon>
        <taxon>Chloropicaceae</taxon>
        <taxon>Chloropicon</taxon>
    </lineage>
</organism>
<dbReference type="OrthoDB" id="512346at2759"/>
<feature type="transmembrane region" description="Helical" evidence="7">
    <location>
        <begin position="137"/>
        <end position="156"/>
    </location>
</feature>